<dbReference type="PANTHER" id="PTHR30043:SF1">
    <property type="entry name" value="ABC TRANSPORT SYSTEM PERMEASE PROTEIN P69"/>
    <property type="match status" value="1"/>
</dbReference>
<gene>
    <name evidence="9" type="ORF">J3R73_004459</name>
</gene>
<dbReference type="EMBL" id="JAUSVK010000001">
    <property type="protein sequence ID" value="MDQ0394667.1"/>
    <property type="molecule type" value="Genomic_DNA"/>
</dbReference>
<sequence>MVAPPIALVPVRMVALSALFLFGDFDAEPLLPAIHQLPEAQSRALLHTYRDAVAAKRRKAWLGFVVVAVLYALAARAADVRPGAFFAHIDNFTSYIVRILPHLTLSNFAGDMASWYWNFGKWLLLLGDTLLAAYVGTLLGAVGAFLLCFAASANLTSSRILRALARRWLEFCRTVPDIVFAMIFLIAFKSGPMAGAVALTVHTMGALGKLFAEVVENIDMKPVEGVTATGASWLQTIRFAVVPQVMQSFASYTLLRFEINVRSASVMGFIGAGGIGQEFIVAIRSFYYSDVSAMLVMIIVTVFVIDLLTERLRHRLAGAQAHR</sequence>
<evidence type="ECO:0000256" key="4">
    <source>
        <dbReference type="ARBA" id="ARBA00022692"/>
    </source>
</evidence>
<protein>
    <submittedName>
        <fullName evidence="9">Phosphonate transport system permease protein</fullName>
    </submittedName>
</protein>
<evidence type="ECO:0000313" key="9">
    <source>
        <dbReference type="EMBL" id="MDQ0394667.1"/>
    </source>
</evidence>
<accession>A0ABU0FJZ5</accession>
<dbReference type="InterPro" id="IPR005769">
    <property type="entry name" value="PhnE/PtxC"/>
</dbReference>
<keyword evidence="10" id="KW-1185">Reference proteome</keyword>
<dbReference type="Gene3D" id="1.10.3720.10">
    <property type="entry name" value="MetI-like"/>
    <property type="match status" value="1"/>
</dbReference>
<dbReference type="PANTHER" id="PTHR30043">
    <property type="entry name" value="PHOSPHONATES TRANSPORT SYSTEM PERMEASE PROTEIN"/>
    <property type="match status" value="1"/>
</dbReference>
<comment type="caution">
    <text evidence="9">The sequence shown here is derived from an EMBL/GenBank/DDBJ whole genome shotgun (WGS) entry which is preliminary data.</text>
</comment>
<evidence type="ECO:0000256" key="1">
    <source>
        <dbReference type="ARBA" id="ARBA00004651"/>
    </source>
</evidence>
<comment type="similarity">
    <text evidence="7">Belongs to the binding-protein-dependent transport system permease family.</text>
</comment>
<reference evidence="9 10" key="1">
    <citation type="submission" date="2023-07" db="EMBL/GenBank/DDBJ databases">
        <title>Genomic Encyclopedia of Type Strains, Phase IV (KMG-IV): sequencing the most valuable type-strain genomes for metagenomic binning, comparative biology and taxonomic classification.</title>
        <authorList>
            <person name="Goeker M."/>
        </authorList>
    </citation>
    <scope>NUCLEOTIDE SEQUENCE [LARGE SCALE GENOMIC DNA]</scope>
    <source>
        <strain evidence="9 10">DSM 5896</strain>
    </source>
</reference>
<dbReference type="InterPro" id="IPR035906">
    <property type="entry name" value="MetI-like_sf"/>
</dbReference>
<organism evidence="9 10">
    <name type="scientific">Labrys monachus</name>
    <dbReference type="NCBI Taxonomy" id="217067"/>
    <lineage>
        <taxon>Bacteria</taxon>
        <taxon>Pseudomonadati</taxon>
        <taxon>Pseudomonadota</taxon>
        <taxon>Alphaproteobacteria</taxon>
        <taxon>Hyphomicrobiales</taxon>
        <taxon>Xanthobacteraceae</taxon>
        <taxon>Labrys</taxon>
    </lineage>
</organism>
<keyword evidence="2 7" id="KW-0813">Transport</keyword>
<keyword evidence="5 7" id="KW-1133">Transmembrane helix</keyword>
<dbReference type="NCBIfam" id="TIGR01097">
    <property type="entry name" value="PhnE"/>
    <property type="match status" value="1"/>
</dbReference>
<dbReference type="SUPFAM" id="SSF161098">
    <property type="entry name" value="MetI-like"/>
    <property type="match status" value="1"/>
</dbReference>
<feature type="domain" description="ABC transmembrane type-1" evidence="8">
    <location>
        <begin position="126"/>
        <end position="309"/>
    </location>
</feature>
<dbReference type="PROSITE" id="PS50928">
    <property type="entry name" value="ABC_TM1"/>
    <property type="match status" value="1"/>
</dbReference>
<name>A0ABU0FJZ5_9HYPH</name>
<feature type="transmembrane region" description="Helical" evidence="7">
    <location>
        <begin position="131"/>
        <end position="156"/>
    </location>
</feature>
<keyword evidence="3" id="KW-1003">Cell membrane</keyword>
<dbReference type="CDD" id="cd06261">
    <property type="entry name" value="TM_PBP2"/>
    <property type="match status" value="1"/>
</dbReference>
<keyword evidence="4 7" id="KW-0812">Transmembrane</keyword>
<proteinExistence type="inferred from homology"/>
<dbReference type="InterPro" id="IPR000515">
    <property type="entry name" value="MetI-like"/>
</dbReference>
<evidence type="ECO:0000256" key="2">
    <source>
        <dbReference type="ARBA" id="ARBA00022448"/>
    </source>
</evidence>
<evidence type="ECO:0000256" key="6">
    <source>
        <dbReference type="ARBA" id="ARBA00023136"/>
    </source>
</evidence>
<evidence type="ECO:0000259" key="8">
    <source>
        <dbReference type="PROSITE" id="PS50928"/>
    </source>
</evidence>
<feature type="transmembrane region" description="Helical" evidence="7">
    <location>
        <begin position="60"/>
        <end position="78"/>
    </location>
</feature>
<feature type="transmembrane region" description="Helical" evidence="7">
    <location>
        <begin position="293"/>
        <end position="309"/>
    </location>
</feature>
<dbReference type="Pfam" id="PF00528">
    <property type="entry name" value="BPD_transp_1"/>
    <property type="match status" value="1"/>
</dbReference>
<comment type="subcellular location">
    <subcellularLocation>
        <location evidence="1 7">Cell membrane</location>
        <topology evidence="1 7">Multi-pass membrane protein</topology>
    </subcellularLocation>
</comment>
<keyword evidence="6 7" id="KW-0472">Membrane</keyword>
<evidence type="ECO:0000313" key="10">
    <source>
        <dbReference type="Proteomes" id="UP001237448"/>
    </source>
</evidence>
<dbReference type="Proteomes" id="UP001237448">
    <property type="component" value="Unassembled WGS sequence"/>
</dbReference>
<evidence type="ECO:0000256" key="5">
    <source>
        <dbReference type="ARBA" id="ARBA00022989"/>
    </source>
</evidence>
<evidence type="ECO:0000256" key="3">
    <source>
        <dbReference type="ARBA" id="ARBA00022475"/>
    </source>
</evidence>
<evidence type="ECO:0000256" key="7">
    <source>
        <dbReference type="RuleBase" id="RU363032"/>
    </source>
</evidence>